<name>A0A192A784_9RALS</name>
<dbReference type="AlphaFoldDB" id="A0A192A784"/>
<dbReference type="InterPro" id="IPR002068">
    <property type="entry name" value="A-crystallin/Hsp20_dom"/>
</dbReference>
<feature type="region of interest" description="Disordered" evidence="3">
    <location>
        <begin position="1"/>
        <end position="35"/>
    </location>
</feature>
<dbReference type="OrthoDB" id="9788892at2"/>
<dbReference type="PROSITE" id="PS01031">
    <property type="entry name" value="SHSP"/>
    <property type="match status" value="1"/>
</dbReference>
<dbReference type="Pfam" id="PF00011">
    <property type="entry name" value="HSP20"/>
    <property type="match status" value="1"/>
</dbReference>
<keyword evidence="7" id="KW-1185">Reference proteome</keyword>
<protein>
    <submittedName>
        <fullName evidence="5">Heat-shock protein Hsp20</fullName>
    </submittedName>
    <submittedName>
        <fullName evidence="6">Hsp20/alpha crystallin family protein</fullName>
    </submittedName>
</protein>
<evidence type="ECO:0000256" key="1">
    <source>
        <dbReference type="PROSITE-ProRule" id="PRU00285"/>
    </source>
</evidence>
<dbReference type="RefSeq" id="WP_048931624.1">
    <property type="nucleotide sequence ID" value="NZ_CP016023.1"/>
</dbReference>
<accession>A0A192A784</accession>
<dbReference type="Proteomes" id="UP000078572">
    <property type="component" value="Chromosome 2"/>
</dbReference>
<comment type="similarity">
    <text evidence="1 2">Belongs to the small heat shock protein (HSP20) family.</text>
</comment>
<dbReference type="SUPFAM" id="SSF49764">
    <property type="entry name" value="HSP20-like chaperones"/>
    <property type="match status" value="1"/>
</dbReference>
<feature type="domain" description="SHSP" evidence="4">
    <location>
        <begin position="28"/>
        <end position="139"/>
    </location>
</feature>
<dbReference type="EMBL" id="JABBZM010000019">
    <property type="protein sequence ID" value="NMV40177.1"/>
    <property type="molecule type" value="Genomic_DNA"/>
</dbReference>
<feature type="compositionally biased region" description="Polar residues" evidence="3">
    <location>
        <begin position="1"/>
        <end position="14"/>
    </location>
</feature>
<evidence type="ECO:0000313" key="7">
    <source>
        <dbReference type="Proteomes" id="UP000078572"/>
    </source>
</evidence>
<dbReference type="Gene3D" id="2.60.40.790">
    <property type="match status" value="1"/>
</dbReference>
<evidence type="ECO:0000256" key="3">
    <source>
        <dbReference type="SAM" id="MobiDB-lite"/>
    </source>
</evidence>
<dbReference type="InterPro" id="IPR031107">
    <property type="entry name" value="Small_HSP"/>
</dbReference>
<dbReference type="STRING" id="190721.ACS15_4838"/>
<dbReference type="GeneID" id="61528755"/>
<evidence type="ECO:0000313" key="5">
    <source>
        <dbReference type="EMBL" id="ANJ76157.1"/>
    </source>
</evidence>
<evidence type="ECO:0000256" key="2">
    <source>
        <dbReference type="RuleBase" id="RU003616"/>
    </source>
</evidence>
<gene>
    <name evidence="5" type="ORF">A9Y76_22195</name>
    <name evidence="6" type="ORF">HGR00_19900</name>
</gene>
<reference evidence="5" key="1">
    <citation type="submission" date="2016-06" db="EMBL/GenBank/DDBJ databases">
        <authorList>
            <person name="Kjaerup R.B."/>
            <person name="Dalgaard T.S."/>
            <person name="Juul-Madsen H.R."/>
        </authorList>
    </citation>
    <scope>NUCLEOTIDE SEQUENCE [LARGE SCALE GENOMIC DNA]</scope>
    <source>
        <strain evidence="5">ATCC 49129</strain>
    </source>
</reference>
<dbReference type="PANTHER" id="PTHR11527">
    <property type="entry name" value="HEAT-SHOCK PROTEIN 20 FAMILY MEMBER"/>
    <property type="match status" value="1"/>
</dbReference>
<evidence type="ECO:0000259" key="4">
    <source>
        <dbReference type="PROSITE" id="PS01031"/>
    </source>
</evidence>
<evidence type="ECO:0000313" key="8">
    <source>
        <dbReference type="Proteomes" id="UP000575469"/>
    </source>
</evidence>
<dbReference type="Proteomes" id="UP000575469">
    <property type="component" value="Unassembled WGS sequence"/>
</dbReference>
<dbReference type="EMBL" id="CP016023">
    <property type="protein sequence ID" value="ANJ76157.1"/>
    <property type="molecule type" value="Genomic_DNA"/>
</dbReference>
<reference evidence="6 8" key="3">
    <citation type="submission" date="2020-04" db="EMBL/GenBank/DDBJ databases">
        <title>Ralstonia insidiosa genome sequencing and assembly.</title>
        <authorList>
            <person name="Martins R.C.R."/>
            <person name="Perdigao-Neto L.V."/>
            <person name="Levin A.S.S."/>
            <person name="Costa S.F."/>
        </authorList>
    </citation>
    <scope>NUCLEOTIDE SEQUENCE [LARGE SCALE GENOMIC DNA]</scope>
    <source>
        <strain evidence="6 8">5047</strain>
    </source>
</reference>
<proteinExistence type="inferred from homology"/>
<sequence length="139" mass="15435">MNETTQLTTQSQPGNAAASRRQAEQGATRQTPLAPPVDIFENKQGITVYADLPGVPREKLDIRVQDGTLTIDAELMVPTPPGLRLQHGEVRHPHFSRTFVLSPDFDASRIDAQLRDGVLKLTIPRRDEAKPRRIEVHVG</sequence>
<dbReference type="InterPro" id="IPR008978">
    <property type="entry name" value="HSP20-like_chaperone"/>
</dbReference>
<dbReference type="CDD" id="cd06464">
    <property type="entry name" value="ACD_sHsps-like"/>
    <property type="match status" value="1"/>
</dbReference>
<reference evidence="7" key="2">
    <citation type="submission" date="2016-06" db="EMBL/GenBank/DDBJ databases">
        <authorList>
            <person name="Xu Y."/>
            <person name="Nagy A."/>
            <person name="Yan X."/>
            <person name="Kim S.W."/>
            <person name="Haley B."/>
            <person name="Liu N.T."/>
            <person name="Nou X."/>
        </authorList>
    </citation>
    <scope>NUCLEOTIDE SEQUENCE [LARGE SCALE GENOMIC DNA]</scope>
    <source>
        <strain evidence="7">ATCC 49129</strain>
    </source>
</reference>
<organism evidence="5 7">
    <name type="scientific">Ralstonia insidiosa</name>
    <dbReference type="NCBI Taxonomy" id="190721"/>
    <lineage>
        <taxon>Bacteria</taxon>
        <taxon>Pseudomonadati</taxon>
        <taxon>Pseudomonadota</taxon>
        <taxon>Betaproteobacteria</taxon>
        <taxon>Burkholderiales</taxon>
        <taxon>Burkholderiaceae</taxon>
        <taxon>Ralstonia</taxon>
    </lineage>
</organism>
<evidence type="ECO:0000313" key="6">
    <source>
        <dbReference type="EMBL" id="NMV40177.1"/>
    </source>
</evidence>